<name>S9Q769_CYSF2</name>
<dbReference type="EMBL" id="ANAH02000064">
    <property type="protein sequence ID" value="EPX57149.1"/>
    <property type="molecule type" value="Genomic_DNA"/>
</dbReference>
<evidence type="ECO:0000313" key="2">
    <source>
        <dbReference type="Proteomes" id="UP000011682"/>
    </source>
</evidence>
<protein>
    <submittedName>
        <fullName evidence="1">Uncharacterized protein</fullName>
    </submittedName>
</protein>
<comment type="caution">
    <text evidence="1">The sequence shown here is derived from an EMBL/GenBank/DDBJ whole genome shotgun (WGS) entry which is preliminary data.</text>
</comment>
<evidence type="ECO:0000313" key="1">
    <source>
        <dbReference type="EMBL" id="EPX57149.1"/>
    </source>
</evidence>
<gene>
    <name evidence="1" type="ORF">D187_006903</name>
</gene>
<reference evidence="1" key="1">
    <citation type="submission" date="2013-05" db="EMBL/GenBank/DDBJ databases">
        <title>Genome assembly of Cystobacter fuscus DSM 2262.</title>
        <authorList>
            <person name="Sharma G."/>
            <person name="Khatri I."/>
            <person name="Kaur C."/>
            <person name="Mayilraj S."/>
            <person name="Subramanian S."/>
        </authorList>
    </citation>
    <scope>NUCLEOTIDE SEQUENCE [LARGE SCALE GENOMIC DNA]</scope>
    <source>
        <strain evidence="1">DSM 2262</strain>
    </source>
</reference>
<keyword evidence="2" id="KW-1185">Reference proteome</keyword>
<proteinExistence type="predicted"/>
<sequence>MWNTDSGGSGTLIPEGEDAARAMILAVATLGGHTLGQVLPRVKSLPRFNLAGKQFEAQGGASVMGRLEVTEASLATEGALAQAVAAVDTVATSPQGPLAVVMLKKGQGRSGGQAPGGRFAETVIRHRGGNRQVELSDGQRWHVPRGKSAADIPVCVHRSKWNTDSVASGTLIPEQVERPFRPCGTPTPGLWNAPRR</sequence>
<dbReference type="Proteomes" id="UP000011682">
    <property type="component" value="Unassembled WGS sequence"/>
</dbReference>
<organism evidence="1 2">
    <name type="scientific">Cystobacter fuscus (strain ATCC 25194 / DSM 2262 / NBRC 100088 / M29)</name>
    <dbReference type="NCBI Taxonomy" id="1242864"/>
    <lineage>
        <taxon>Bacteria</taxon>
        <taxon>Pseudomonadati</taxon>
        <taxon>Myxococcota</taxon>
        <taxon>Myxococcia</taxon>
        <taxon>Myxococcales</taxon>
        <taxon>Cystobacterineae</taxon>
        <taxon>Archangiaceae</taxon>
        <taxon>Cystobacter</taxon>
    </lineage>
</organism>
<dbReference type="AlphaFoldDB" id="S9Q769"/>
<accession>S9Q769</accession>